<organism evidence="1 2">
    <name type="scientific">Streptomyces xantholiticus</name>
    <dbReference type="NCBI Taxonomy" id="68285"/>
    <lineage>
        <taxon>Bacteria</taxon>
        <taxon>Bacillati</taxon>
        <taxon>Actinomycetota</taxon>
        <taxon>Actinomycetes</taxon>
        <taxon>Kitasatosporales</taxon>
        <taxon>Streptomycetaceae</taxon>
        <taxon>Streptomyces</taxon>
    </lineage>
</organism>
<dbReference type="EMBL" id="JBEPBX010000023">
    <property type="protein sequence ID" value="MER6616301.1"/>
    <property type="molecule type" value="Genomic_DNA"/>
</dbReference>
<comment type="caution">
    <text evidence="1">The sequence shown here is derived from an EMBL/GenBank/DDBJ whole genome shotgun (WGS) entry which is preliminary data.</text>
</comment>
<dbReference type="Proteomes" id="UP001445472">
    <property type="component" value="Unassembled WGS sequence"/>
</dbReference>
<reference evidence="1 2" key="1">
    <citation type="submission" date="2024-06" db="EMBL/GenBank/DDBJ databases">
        <title>The Natural Products Discovery Center: Release of the First 8490 Sequenced Strains for Exploring Actinobacteria Biosynthetic Diversity.</title>
        <authorList>
            <person name="Kalkreuter E."/>
            <person name="Kautsar S.A."/>
            <person name="Yang D."/>
            <person name="Bader C.D."/>
            <person name="Teijaro C.N."/>
            <person name="Fluegel L."/>
            <person name="Davis C.M."/>
            <person name="Simpson J.R."/>
            <person name="Lauterbach L."/>
            <person name="Steele A.D."/>
            <person name="Gui C."/>
            <person name="Meng S."/>
            <person name="Li G."/>
            <person name="Viehrig K."/>
            <person name="Ye F."/>
            <person name="Su P."/>
            <person name="Kiefer A.F."/>
            <person name="Nichols A."/>
            <person name="Cepeda A.J."/>
            <person name="Yan W."/>
            <person name="Fan B."/>
            <person name="Jiang Y."/>
            <person name="Adhikari A."/>
            <person name="Zheng C.-J."/>
            <person name="Schuster L."/>
            <person name="Cowan T.M."/>
            <person name="Smanski M.J."/>
            <person name="Chevrette M.G."/>
            <person name="De Carvalho L.P.S."/>
            <person name="Shen B."/>
        </authorList>
    </citation>
    <scope>NUCLEOTIDE SEQUENCE [LARGE SCALE GENOMIC DNA]</scope>
    <source>
        <strain evidence="1 2">NPDC000837</strain>
    </source>
</reference>
<dbReference type="RefSeq" id="WP_351977677.1">
    <property type="nucleotide sequence ID" value="NZ_JBEPBX010000023.1"/>
</dbReference>
<name>A0ABV1V185_9ACTN</name>
<proteinExistence type="predicted"/>
<protein>
    <submittedName>
        <fullName evidence="1">Uncharacterized protein</fullName>
    </submittedName>
</protein>
<keyword evidence="2" id="KW-1185">Reference proteome</keyword>
<evidence type="ECO:0000313" key="2">
    <source>
        <dbReference type="Proteomes" id="UP001445472"/>
    </source>
</evidence>
<evidence type="ECO:0000313" key="1">
    <source>
        <dbReference type="EMBL" id="MER6616301.1"/>
    </source>
</evidence>
<accession>A0ABV1V185</accession>
<sequence>MAGFINRAQQKRDHEGLRNICAADGHPGTTEDPLVKDLDGYRIHRSHTADPDSAFYGQQQGS</sequence>
<gene>
    <name evidence="1" type="ORF">ABT276_23600</name>
</gene>